<evidence type="ECO:0000313" key="5">
    <source>
        <dbReference type="EMBL" id="SHJ08646.1"/>
    </source>
</evidence>
<dbReference type="AlphaFoldDB" id="A0A1M6GFA3"/>
<accession>A0A1M6GFA3</accession>
<dbReference type="Gene3D" id="3.40.50.2300">
    <property type="match status" value="2"/>
</dbReference>
<feature type="chain" id="PRO_5012883971" evidence="3">
    <location>
        <begin position="22"/>
        <end position="405"/>
    </location>
</feature>
<evidence type="ECO:0000259" key="4">
    <source>
        <dbReference type="Pfam" id="PF13458"/>
    </source>
</evidence>
<sequence>MIRRLVLIALICILIPCAAMAEGAKFGIVLPLSGPYAAMAQDMKNGAMLATDQVNQAGGVLGGQAELIVKDSQLKADIALRRVKEMVEEEHLTVIGGNLSGAISLVINEYACKNNLLYMSYCYNSLPVGKEFCGKGFTSAVIPYQNPDALATYAFKNLGKTWMSLSADYRGFHDMMASWMYNSDQLGGEFKGNIYHPLGTRDFSTYIPRILAESPDILVLNNYGADQIAAIKQFSQLGLTKKMKIVISKTHLHIAKECGKAYDANIYGGATYYWNMKAAGEENKKFVEAFTAKFGAPPSGDAEAAYVGTKAVWQAIAKNGAADNVDALIDALTSMTVQTPKGSEQFRACDHARQQSILVLRGRGDQSKDWDVFEVVQEVPWEETLQSCENNKNNLPYGNVPIPTK</sequence>
<dbReference type="InterPro" id="IPR028082">
    <property type="entry name" value="Peripla_BP_I"/>
</dbReference>
<proteinExistence type="inferred from homology"/>
<dbReference type="PANTHER" id="PTHR30483:SF6">
    <property type="entry name" value="PERIPLASMIC BINDING PROTEIN OF ABC TRANSPORTER FOR NATURAL AMINO ACIDS"/>
    <property type="match status" value="1"/>
</dbReference>
<dbReference type="Proteomes" id="UP000183994">
    <property type="component" value="Unassembled WGS sequence"/>
</dbReference>
<comment type="similarity">
    <text evidence="1">Belongs to the leucine-binding protein family.</text>
</comment>
<evidence type="ECO:0000256" key="3">
    <source>
        <dbReference type="SAM" id="SignalP"/>
    </source>
</evidence>
<feature type="domain" description="Leucine-binding protein" evidence="4">
    <location>
        <begin position="25"/>
        <end position="363"/>
    </location>
</feature>
<dbReference type="InterPro" id="IPR028081">
    <property type="entry name" value="Leu-bd"/>
</dbReference>
<keyword evidence="6" id="KW-1185">Reference proteome</keyword>
<evidence type="ECO:0000256" key="1">
    <source>
        <dbReference type="ARBA" id="ARBA00010062"/>
    </source>
</evidence>
<dbReference type="SUPFAM" id="SSF53822">
    <property type="entry name" value="Periplasmic binding protein-like I"/>
    <property type="match status" value="1"/>
</dbReference>
<gene>
    <name evidence="5" type="ORF">SAMN02745216_00997</name>
</gene>
<evidence type="ECO:0000256" key="2">
    <source>
        <dbReference type="ARBA" id="ARBA00022729"/>
    </source>
</evidence>
<evidence type="ECO:0000313" key="6">
    <source>
        <dbReference type="Proteomes" id="UP000183994"/>
    </source>
</evidence>
<keyword evidence="2 3" id="KW-0732">Signal</keyword>
<dbReference type="STRING" id="1121393.SAMN02745216_00997"/>
<reference evidence="6" key="1">
    <citation type="submission" date="2016-11" db="EMBL/GenBank/DDBJ databases">
        <authorList>
            <person name="Varghese N."/>
            <person name="Submissions S."/>
        </authorList>
    </citation>
    <scope>NUCLEOTIDE SEQUENCE [LARGE SCALE GENOMIC DNA]</scope>
    <source>
        <strain evidence="6">DSM 16219</strain>
    </source>
</reference>
<dbReference type="EMBL" id="FQZU01000004">
    <property type="protein sequence ID" value="SHJ08646.1"/>
    <property type="molecule type" value="Genomic_DNA"/>
</dbReference>
<feature type="signal peptide" evidence="3">
    <location>
        <begin position="1"/>
        <end position="21"/>
    </location>
</feature>
<organism evidence="5 6">
    <name type="scientific">Desulfatibacillum alkenivorans DSM 16219</name>
    <dbReference type="NCBI Taxonomy" id="1121393"/>
    <lineage>
        <taxon>Bacteria</taxon>
        <taxon>Pseudomonadati</taxon>
        <taxon>Thermodesulfobacteriota</taxon>
        <taxon>Desulfobacteria</taxon>
        <taxon>Desulfobacterales</taxon>
        <taxon>Desulfatibacillaceae</taxon>
        <taxon>Desulfatibacillum</taxon>
    </lineage>
</organism>
<dbReference type="Pfam" id="PF13458">
    <property type="entry name" value="Peripla_BP_6"/>
    <property type="match status" value="1"/>
</dbReference>
<dbReference type="InterPro" id="IPR051010">
    <property type="entry name" value="BCAA_transport"/>
</dbReference>
<protein>
    <submittedName>
        <fullName evidence="5">Amino acid/amide ABC transporter substrate-binding protein, HAAT family</fullName>
    </submittedName>
</protein>
<name>A0A1M6GFA3_9BACT</name>
<dbReference type="RefSeq" id="WP_073473588.1">
    <property type="nucleotide sequence ID" value="NZ_FQZU01000004.1"/>
</dbReference>
<dbReference type="PANTHER" id="PTHR30483">
    <property type="entry name" value="LEUCINE-SPECIFIC-BINDING PROTEIN"/>
    <property type="match status" value="1"/>
</dbReference>